<keyword evidence="4" id="KW-1185">Reference proteome</keyword>
<dbReference type="Proteomes" id="UP001601303">
    <property type="component" value="Unassembled WGS sequence"/>
</dbReference>
<keyword evidence="2" id="KW-0812">Transmembrane</keyword>
<organism evidence="3 4">
    <name type="scientific">Streptomyces hokutonensis</name>
    <dbReference type="NCBI Taxonomy" id="1306990"/>
    <lineage>
        <taxon>Bacteria</taxon>
        <taxon>Bacillati</taxon>
        <taxon>Actinomycetota</taxon>
        <taxon>Actinomycetes</taxon>
        <taxon>Kitasatosporales</taxon>
        <taxon>Streptomycetaceae</taxon>
        <taxon>Streptomyces</taxon>
    </lineage>
</organism>
<feature type="compositionally biased region" description="Polar residues" evidence="1">
    <location>
        <begin position="126"/>
        <end position="136"/>
    </location>
</feature>
<keyword evidence="2" id="KW-1133">Transmembrane helix</keyword>
<reference evidence="3 4" key="1">
    <citation type="submission" date="2024-10" db="EMBL/GenBank/DDBJ databases">
        <title>The Natural Products Discovery Center: Release of the First 8490 Sequenced Strains for Exploring Actinobacteria Biosynthetic Diversity.</title>
        <authorList>
            <person name="Kalkreuter E."/>
            <person name="Kautsar S.A."/>
            <person name="Yang D."/>
            <person name="Bader C.D."/>
            <person name="Teijaro C.N."/>
            <person name="Fluegel L."/>
            <person name="Davis C.M."/>
            <person name="Simpson J.R."/>
            <person name="Lauterbach L."/>
            <person name="Steele A.D."/>
            <person name="Gui C."/>
            <person name="Meng S."/>
            <person name="Li G."/>
            <person name="Viehrig K."/>
            <person name="Ye F."/>
            <person name="Su P."/>
            <person name="Kiefer A.F."/>
            <person name="Nichols A."/>
            <person name="Cepeda A.J."/>
            <person name="Yan W."/>
            <person name="Fan B."/>
            <person name="Jiang Y."/>
            <person name="Adhikari A."/>
            <person name="Zheng C.-J."/>
            <person name="Schuster L."/>
            <person name="Cowan T.M."/>
            <person name="Smanski M.J."/>
            <person name="Chevrette M.G."/>
            <person name="De Carvalho L.P.S."/>
            <person name="Shen B."/>
        </authorList>
    </citation>
    <scope>NUCLEOTIDE SEQUENCE [LARGE SCALE GENOMIC DNA]</scope>
    <source>
        <strain evidence="3 4">NPDC006488</strain>
    </source>
</reference>
<feature type="compositionally biased region" description="Gly residues" evidence="1">
    <location>
        <begin position="165"/>
        <end position="174"/>
    </location>
</feature>
<comment type="caution">
    <text evidence="3">The sequence shown here is derived from an EMBL/GenBank/DDBJ whole genome shotgun (WGS) entry which is preliminary data.</text>
</comment>
<feature type="region of interest" description="Disordered" evidence="1">
    <location>
        <begin position="1"/>
        <end position="299"/>
    </location>
</feature>
<feature type="compositionally biased region" description="Low complexity" evidence="1">
    <location>
        <begin position="334"/>
        <end position="347"/>
    </location>
</feature>
<gene>
    <name evidence="3" type="ORF">ACFYNQ_02405</name>
</gene>
<evidence type="ECO:0000256" key="2">
    <source>
        <dbReference type="SAM" id="Phobius"/>
    </source>
</evidence>
<sequence length="570" mass="57330">MTQSGQGEEPSARPAREGIVLPSDGGEPLLPGMTGGRGNQQSAGQPPSTPPSGQAWGGSWGPDQQHDPQHRTPAPPPGQGWGDAQQQPQQWGAAPEQPSPWGSQEGIPSQPGALPQESAQHAAYGVQQQSYAQEYSSGPGYAPEQSAGYGAGAQGYGSGAQDYGYGYGAPGSGGAPLPPAASSSAFPSAPLPPADEGATQYIPPVVNIPGDEGATQFLPPVPAAPMDEGATQYIPPVLPGALPPEVSGGAGPMPPAAHPDAQPTQFLPPVPAQGGPPGYGPRPGGAEDRQPPAEFDNLFRTGEAPAGATQQLPRFQQPPRAEQPGYGQQGHGQQGYAQPPYAQPGYADPSYAPPGQDDDGGRGGRRSRVPLIAGVGIVIAILGVGAGALLSGGGSKSDGNKTVAATSAATGGSSAAGTDAAKEQAVALDKLLADSGSSRASVIRAVGNVKACNSLGDSASDLRDAAQQRTELVTKLSQLTVDKLPDNAALTTALTNAWKASASADSHYASWADQAAGKHGCKKGQARTTGQTAAGNAASGVASNQKTKAAALWNTIAKTYGLTQRQPTQL</sequence>
<feature type="transmembrane region" description="Helical" evidence="2">
    <location>
        <begin position="371"/>
        <end position="391"/>
    </location>
</feature>
<feature type="region of interest" description="Disordered" evidence="1">
    <location>
        <begin position="316"/>
        <end position="367"/>
    </location>
</feature>
<evidence type="ECO:0000313" key="3">
    <source>
        <dbReference type="EMBL" id="MFE9597414.1"/>
    </source>
</evidence>
<dbReference type="RefSeq" id="WP_388102013.1">
    <property type="nucleotide sequence ID" value="NZ_JBIAHM010000001.1"/>
</dbReference>
<dbReference type="EMBL" id="JBIAHM010000001">
    <property type="protein sequence ID" value="MFE9597414.1"/>
    <property type="molecule type" value="Genomic_DNA"/>
</dbReference>
<evidence type="ECO:0000256" key="1">
    <source>
        <dbReference type="SAM" id="MobiDB-lite"/>
    </source>
</evidence>
<feature type="compositionally biased region" description="Low complexity" evidence="1">
    <location>
        <begin position="82"/>
        <end position="96"/>
    </location>
</feature>
<evidence type="ECO:0000313" key="4">
    <source>
        <dbReference type="Proteomes" id="UP001601303"/>
    </source>
</evidence>
<accession>A0ABW6LU41</accession>
<protein>
    <submittedName>
        <fullName evidence="3">Uncharacterized protein</fullName>
    </submittedName>
</protein>
<keyword evidence="2" id="KW-0472">Membrane</keyword>
<name>A0ABW6LU41_9ACTN</name>
<proteinExistence type="predicted"/>
<feature type="compositionally biased region" description="Gly residues" evidence="1">
    <location>
        <begin position="149"/>
        <end position="158"/>
    </location>
</feature>